<evidence type="ECO:0000256" key="1">
    <source>
        <dbReference type="SAM" id="MobiDB-lite"/>
    </source>
</evidence>
<sequence length="89" mass="9646">MHYTNSPATPPHSSPSTDLPLSSSMPAPPPPIGHSSPIHTYSCFGIFKPNPKFQSNFSACYQIPQALIAMVESEIEPICYAQGSKSPNW</sequence>
<gene>
    <name evidence="2" type="ORF">ORAREDHAP_LOCUS19727</name>
</gene>
<evidence type="ECO:0000313" key="2">
    <source>
        <dbReference type="EMBL" id="CAB4303486.1"/>
    </source>
</evidence>
<dbReference type="Proteomes" id="UP000507245">
    <property type="component" value="Unassembled WGS sequence"/>
</dbReference>
<name>A0A6J5WP16_PRUAR</name>
<accession>A0A6J5WP16</accession>
<proteinExistence type="predicted"/>
<protein>
    <submittedName>
        <fullName evidence="2">Uncharacterized protein</fullName>
    </submittedName>
</protein>
<dbReference type="AlphaFoldDB" id="A0A6J5WP16"/>
<feature type="compositionally biased region" description="Low complexity" evidence="1">
    <location>
        <begin position="14"/>
        <end position="25"/>
    </location>
</feature>
<feature type="region of interest" description="Disordered" evidence="1">
    <location>
        <begin position="1"/>
        <end position="33"/>
    </location>
</feature>
<keyword evidence="3" id="KW-1185">Reference proteome</keyword>
<organism evidence="2 3">
    <name type="scientific">Prunus armeniaca</name>
    <name type="common">Apricot</name>
    <name type="synonym">Armeniaca vulgaris</name>
    <dbReference type="NCBI Taxonomy" id="36596"/>
    <lineage>
        <taxon>Eukaryota</taxon>
        <taxon>Viridiplantae</taxon>
        <taxon>Streptophyta</taxon>
        <taxon>Embryophyta</taxon>
        <taxon>Tracheophyta</taxon>
        <taxon>Spermatophyta</taxon>
        <taxon>Magnoliopsida</taxon>
        <taxon>eudicotyledons</taxon>
        <taxon>Gunneridae</taxon>
        <taxon>Pentapetalae</taxon>
        <taxon>rosids</taxon>
        <taxon>fabids</taxon>
        <taxon>Rosales</taxon>
        <taxon>Rosaceae</taxon>
        <taxon>Amygdaloideae</taxon>
        <taxon>Amygdaleae</taxon>
        <taxon>Prunus</taxon>
    </lineage>
</organism>
<evidence type="ECO:0000313" key="3">
    <source>
        <dbReference type="Proteomes" id="UP000507245"/>
    </source>
</evidence>
<reference evidence="3" key="1">
    <citation type="journal article" date="2020" name="Genome Biol.">
        <title>Gamete binning: chromosome-level and haplotype-resolved genome assembly enabled by high-throughput single-cell sequencing of gamete genomes.</title>
        <authorList>
            <person name="Campoy J.A."/>
            <person name="Sun H."/>
            <person name="Goel M."/>
            <person name="Jiao W.-B."/>
            <person name="Folz-Donahue K."/>
            <person name="Wang N."/>
            <person name="Rubio M."/>
            <person name="Liu C."/>
            <person name="Kukat C."/>
            <person name="Ruiz D."/>
            <person name="Huettel B."/>
            <person name="Schneeberger K."/>
        </authorList>
    </citation>
    <scope>NUCLEOTIDE SEQUENCE [LARGE SCALE GENOMIC DNA]</scope>
    <source>
        <strain evidence="3">cv. Rojo Pasion</strain>
    </source>
</reference>
<dbReference type="EMBL" id="CAEKKB010000003">
    <property type="protein sequence ID" value="CAB4303486.1"/>
    <property type="molecule type" value="Genomic_DNA"/>
</dbReference>